<dbReference type="AlphaFoldDB" id="T1K4J6"/>
<dbReference type="Pfam" id="PF02847">
    <property type="entry name" value="MA3"/>
    <property type="match status" value="1"/>
</dbReference>
<dbReference type="PANTHER" id="PTHR23253:SF9">
    <property type="entry name" value="EUKARYOTIC TRANSLATION INITIATION FACTOR 4 GAMMA 2"/>
    <property type="match status" value="1"/>
</dbReference>
<dbReference type="eggNOG" id="KOG0401">
    <property type="taxonomic scope" value="Eukaryota"/>
</dbReference>
<evidence type="ECO:0000259" key="4">
    <source>
        <dbReference type="PROSITE" id="PS51366"/>
    </source>
</evidence>
<keyword evidence="2" id="KW-0396">Initiation factor</keyword>
<protein>
    <recommendedName>
        <fullName evidence="4">MI domain-containing protein</fullName>
    </recommendedName>
</protein>
<dbReference type="STRING" id="32264.T1K4J6"/>
<evidence type="ECO:0000313" key="6">
    <source>
        <dbReference type="Proteomes" id="UP000015104"/>
    </source>
</evidence>
<evidence type="ECO:0000256" key="2">
    <source>
        <dbReference type="ARBA" id="ARBA00022540"/>
    </source>
</evidence>
<proteinExistence type="inferred from homology"/>
<comment type="similarity">
    <text evidence="1">Belongs to the eukaryotic initiation factor 4G family.</text>
</comment>
<dbReference type="InterPro" id="IPR016024">
    <property type="entry name" value="ARM-type_fold"/>
</dbReference>
<feature type="domain" description="MI" evidence="4">
    <location>
        <begin position="180"/>
        <end position="303"/>
    </location>
</feature>
<name>T1K4J6_TETUR</name>
<organism evidence="5 6">
    <name type="scientific">Tetranychus urticae</name>
    <name type="common">Two-spotted spider mite</name>
    <dbReference type="NCBI Taxonomy" id="32264"/>
    <lineage>
        <taxon>Eukaryota</taxon>
        <taxon>Metazoa</taxon>
        <taxon>Ecdysozoa</taxon>
        <taxon>Arthropoda</taxon>
        <taxon>Chelicerata</taxon>
        <taxon>Arachnida</taxon>
        <taxon>Acari</taxon>
        <taxon>Acariformes</taxon>
        <taxon>Trombidiformes</taxon>
        <taxon>Prostigmata</taxon>
        <taxon>Eleutherengona</taxon>
        <taxon>Raphignathae</taxon>
        <taxon>Tetranychoidea</taxon>
        <taxon>Tetranychidae</taxon>
        <taxon>Tetranychus</taxon>
    </lineage>
</organism>
<reference evidence="5" key="2">
    <citation type="submission" date="2015-06" db="UniProtKB">
        <authorList>
            <consortium name="EnsemblMetazoa"/>
        </authorList>
    </citation>
    <scope>IDENTIFICATION</scope>
</reference>
<dbReference type="HOGENOM" id="CLU_904070_0_0_1"/>
<dbReference type="PANTHER" id="PTHR23253">
    <property type="entry name" value="EUKARYOTIC TRANSLATION INITIATION FACTOR 4 GAMMA"/>
    <property type="match status" value="1"/>
</dbReference>
<evidence type="ECO:0000313" key="5">
    <source>
        <dbReference type="EnsemblMetazoa" id="tetur05g02850.1"/>
    </source>
</evidence>
<dbReference type="EMBL" id="CAEY01001578">
    <property type="status" value="NOT_ANNOTATED_CDS"/>
    <property type="molecule type" value="Genomic_DNA"/>
</dbReference>
<keyword evidence="6" id="KW-1185">Reference proteome</keyword>
<dbReference type="Proteomes" id="UP000015104">
    <property type="component" value="Unassembled WGS sequence"/>
</dbReference>
<dbReference type="PROSITE" id="PS51366">
    <property type="entry name" value="MI"/>
    <property type="match status" value="1"/>
</dbReference>
<dbReference type="Gene3D" id="1.25.40.180">
    <property type="match status" value="1"/>
</dbReference>
<sequence>MSPNFTNNSVIGSVSKDLPPRFQRMALQQQTPHLPIKQQQPQQPIQIQQLQRPMLGPLGGIAPNIINQSPVVDGNVARQQQVPNKPVVPATNHFNTLDGNEISLRPAQNSIMHKHNVVLNKSKTNMSSQLINVNSSMKIMDNQLASYHVPIGVTNKSHKGNNEHQANLKNKSSIQNNKETVLKKSEEILSNFLSSSDMDTAVSDIQNLKIPKNYQSDVLVNIIKRTLDKTESDRELVSKLLLQLKNGSVLDTNVFFSAFKDLLNHMGDVEIDIPWVKSYVAGFLARAIVDGLITLKDVYDVVEGLNLT</sequence>
<dbReference type="EnsemblMetazoa" id="tetur05g02850.1">
    <property type="protein sequence ID" value="tetur05g02850.1"/>
    <property type="gene ID" value="tetur05g02850"/>
</dbReference>
<dbReference type="SMART" id="SM00544">
    <property type="entry name" value="MA3"/>
    <property type="match status" value="1"/>
</dbReference>
<evidence type="ECO:0000256" key="1">
    <source>
        <dbReference type="ARBA" id="ARBA00005775"/>
    </source>
</evidence>
<evidence type="ECO:0000256" key="3">
    <source>
        <dbReference type="ARBA" id="ARBA00022917"/>
    </source>
</evidence>
<accession>T1K4J6</accession>
<dbReference type="GO" id="GO:0003743">
    <property type="term" value="F:translation initiation factor activity"/>
    <property type="evidence" value="ECO:0007669"/>
    <property type="project" value="UniProtKB-KW"/>
</dbReference>
<dbReference type="GO" id="GO:0003729">
    <property type="term" value="F:mRNA binding"/>
    <property type="evidence" value="ECO:0007669"/>
    <property type="project" value="TreeGrafter"/>
</dbReference>
<reference evidence="6" key="1">
    <citation type="submission" date="2011-08" db="EMBL/GenBank/DDBJ databases">
        <authorList>
            <person name="Rombauts S."/>
        </authorList>
    </citation>
    <scope>NUCLEOTIDE SEQUENCE</scope>
    <source>
        <strain evidence="6">London</strain>
    </source>
</reference>
<keyword evidence="3" id="KW-0648">Protein biosynthesis</keyword>
<dbReference type="SUPFAM" id="SSF48371">
    <property type="entry name" value="ARM repeat"/>
    <property type="match status" value="1"/>
</dbReference>
<dbReference type="InterPro" id="IPR003891">
    <property type="entry name" value="Initiation_fac_eIF4g_MI"/>
</dbReference>
<dbReference type="GO" id="GO:0016281">
    <property type="term" value="C:eukaryotic translation initiation factor 4F complex"/>
    <property type="evidence" value="ECO:0007669"/>
    <property type="project" value="TreeGrafter"/>
</dbReference>